<dbReference type="InterPro" id="IPR000073">
    <property type="entry name" value="AB_hydrolase_1"/>
</dbReference>
<reference evidence="3" key="1">
    <citation type="journal article" date="2015" name="Nature">
        <title>Complex archaea that bridge the gap between prokaryotes and eukaryotes.</title>
        <authorList>
            <person name="Spang A."/>
            <person name="Saw J.H."/>
            <person name="Jorgensen S.L."/>
            <person name="Zaremba-Niedzwiedzka K."/>
            <person name="Martijn J."/>
            <person name="Lind A.E."/>
            <person name="van Eijk R."/>
            <person name="Schleper C."/>
            <person name="Guy L."/>
            <person name="Ettema T.J."/>
        </authorList>
    </citation>
    <scope>NUCLEOTIDE SEQUENCE</scope>
</reference>
<dbReference type="InterPro" id="IPR051340">
    <property type="entry name" value="Haloalkane_dehalogenase"/>
</dbReference>
<dbReference type="PANTHER" id="PTHR42977">
    <property type="entry name" value="HYDROLASE-RELATED"/>
    <property type="match status" value="1"/>
</dbReference>
<proteinExistence type="predicted"/>
<protein>
    <recommendedName>
        <fullName evidence="2">AB hydrolase-1 domain-containing protein</fullName>
    </recommendedName>
</protein>
<dbReference type="PRINTS" id="PR00412">
    <property type="entry name" value="EPOXHYDRLASE"/>
</dbReference>
<evidence type="ECO:0000259" key="2">
    <source>
        <dbReference type="Pfam" id="PF00561"/>
    </source>
</evidence>
<dbReference type="Gene3D" id="3.40.50.1820">
    <property type="entry name" value="alpha/beta hydrolase"/>
    <property type="match status" value="1"/>
</dbReference>
<dbReference type="EMBL" id="LAZR01002607">
    <property type="protein sequence ID" value="KKN27880.1"/>
    <property type="molecule type" value="Genomic_DNA"/>
</dbReference>
<gene>
    <name evidence="3" type="ORF">LCGC14_0860040</name>
</gene>
<accession>A0A0F9P7N6</accession>
<feature type="domain" description="AB hydrolase-1" evidence="2">
    <location>
        <begin position="49"/>
        <end position="286"/>
    </location>
</feature>
<dbReference type="SUPFAM" id="SSF53474">
    <property type="entry name" value="alpha/beta-Hydrolases"/>
    <property type="match status" value="1"/>
</dbReference>
<organism evidence="3">
    <name type="scientific">marine sediment metagenome</name>
    <dbReference type="NCBI Taxonomy" id="412755"/>
    <lineage>
        <taxon>unclassified sequences</taxon>
        <taxon>metagenomes</taxon>
        <taxon>ecological metagenomes</taxon>
    </lineage>
</organism>
<name>A0A0F9P7N6_9ZZZZ</name>
<sequence length="300" mass="34339">MIKALRTPEENFENLSNFPFKPIYINDLNGYTKLRMHYIDEGPKESNVVFLCLHGQPTYCYLYRKMIPIFTSAGYRAVAPDFFGFGRSDKPIEDDVYTFEFHRNSLIEFIKRLDLENITLVCQDWGGLLGLTLPMEMSNRFSRLILMNTVLGTGEGVPSPGFKTFRDWVNKTPDMDVGRLMLRGTPNLTPEEIAAYNAPFPDIRYKAGIRRFPDMVPTTYDAPGAEISRQARDWFQKEWSGESFMAIGMQDPVLGPSVMRILRKMIPGCPKPLRIKEAGHFVQEWGDIVAQNALEAFNLI</sequence>
<dbReference type="InterPro" id="IPR029058">
    <property type="entry name" value="AB_hydrolase_fold"/>
</dbReference>
<dbReference type="GO" id="GO:0004301">
    <property type="term" value="F:epoxide hydrolase activity"/>
    <property type="evidence" value="ECO:0007669"/>
    <property type="project" value="TreeGrafter"/>
</dbReference>
<dbReference type="InterPro" id="IPR000639">
    <property type="entry name" value="Epox_hydrolase-like"/>
</dbReference>
<evidence type="ECO:0000256" key="1">
    <source>
        <dbReference type="ARBA" id="ARBA00022801"/>
    </source>
</evidence>
<dbReference type="PANTHER" id="PTHR42977:SF3">
    <property type="entry name" value="AB HYDROLASE-1 DOMAIN-CONTAINING PROTEIN"/>
    <property type="match status" value="1"/>
</dbReference>
<dbReference type="NCBIfam" id="NF002043">
    <property type="entry name" value="PRK00870.1"/>
    <property type="match status" value="1"/>
</dbReference>
<keyword evidence="1" id="KW-0378">Hydrolase</keyword>
<dbReference type="AlphaFoldDB" id="A0A0F9P7N6"/>
<dbReference type="Pfam" id="PF00561">
    <property type="entry name" value="Abhydrolase_1"/>
    <property type="match status" value="1"/>
</dbReference>
<dbReference type="PRINTS" id="PR00111">
    <property type="entry name" value="ABHYDROLASE"/>
</dbReference>
<evidence type="ECO:0000313" key="3">
    <source>
        <dbReference type="EMBL" id="KKN27880.1"/>
    </source>
</evidence>
<comment type="caution">
    <text evidence="3">The sequence shown here is derived from an EMBL/GenBank/DDBJ whole genome shotgun (WGS) entry which is preliminary data.</text>
</comment>